<sequence length="475" mass="55938">MMKVCRACLSDKLLYPLEEEIVTEYNKLTNLNIKISDGMPQFICKKCKETINEFVKFRDKSHSSETTLRENITPVILETQIDLKTEVKTDEEDEDANDFQTALDIDIIGDISETKNLLVEKDLIHNLRRKEKQSNKKSRANQIGIKNKHCKIKNEEINRSLQCGICTQDFSSNILLSSHIETHKNSRNCELCDRKCSNWAQLLAHRMEHLPNNQQRCHICSMYWWRNSNMELHYKIYHFHQGPGWKCEQCLKQFEKPKKLYRHMNVIHGEIKFFCDYCSKGFRSKTSIAVHILKHETQKHLSCDLCEYKTKYHAGLLNHKIRYHTMSKVNCKTCERIFKDQESCDKHKCDKATTVCHVCGIEETNRKLLKHMKKHNPESIYKCHRCPAEFRTSNGLKVHINRHENNKTKHCEYCPAKFYSASVLIKHRRTHTGERPYVCKVCSKAFTGNHNLKLHMRVHGEFLIKKKNKDDVTIV</sequence>
<evidence type="ECO:0000256" key="1">
    <source>
        <dbReference type="ARBA" id="ARBA00004123"/>
    </source>
</evidence>
<evidence type="ECO:0000259" key="14">
    <source>
        <dbReference type="PROSITE" id="PS51915"/>
    </source>
</evidence>
<keyword evidence="4" id="KW-0677">Repeat</keyword>
<evidence type="ECO:0000256" key="10">
    <source>
        <dbReference type="ARBA" id="ARBA00023242"/>
    </source>
</evidence>
<evidence type="ECO:0000256" key="12">
    <source>
        <dbReference type="PROSITE-ProRule" id="PRU01263"/>
    </source>
</evidence>
<gene>
    <name evidence="16" type="primary">LOC114246075</name>
</gene>
<dbReference type="SMART" id="SM00868">
    <property type="entry name" value="zf-AD"/>
    <property type="match status" value="1"/>
</dbReference>
<feature type="domain" description="C2H2-type" evidence="13">
    <location>
        <begin position="161"/>
        <end position="188"/>
    </location>
</feature>
<dbReference type="Gene3D" id="3.40.1800.20">
    <property type="match status" value="1"/>
</dbReference>
<feature type="binding site" evidence="12">
    <location>
        <position position="5"/>
    </location>
    <ligand>
        <name>Zn(2+)</name>
        <dbReference type="ChEBI" id="CHEBI:29105"/>
    </ligand>
</feature>
<evidence type="ECO:0000256" key="2">
    <source>
        <dbReference type="ARBA" id="ARBA00006991"/>
    </source>
</evidence>
<dbReference type="SMART" id="SM00355">
    <property type="entry name" value="ZnF_C2H2"/>
    <property type="match status" value="10"/>
</dbReference>
<feature type="binding site" evidence="12">
    <location>
        <position position="47"/>
    </location>
    <ligand>
        <name>Zn(2+)</name>
        <dbReference type="ChEBI" id="CHEBI:29105"/>
    </ligand>
</feature>
<dbReference type="Gene3D" id="3.30.160.60">
    <property type="entry name" value="Classic Zinc Finger"/>
    <property type="match status" value="6"/>
</dbReference>
<evidence type="ECO:0000313" key="15">
    <source>
        <dbReference type="Proteomes" id="UP000504629"/>
    </source>
</evidence>
<feature type="domain" description="C2H2-type" evidence="13">
    <location>
        <begin position="245"/>
        <end position="273"/>
    </location>
</feature>
<feature type="domain" description="C2H2-type" evidence="13">
    <location>
        <begin position="437"/>
        <end position="459"/>
    </location>
</feature>
<evidence type="ECO:0000256" key="9">
    <source>
        <dbReference type="ARBA" id="ARBA00023163"/>
    </source>
</evidence>
<dbReference type="FunFam" id="3.30.160.60:FF:001506">
    <property type="entry name" value="Zinc finger protein"/>
    <property type="match status" value="1"/>
</dbReference>
<dbReference type="PANTHER" id="PTHR24403">
    <property type="entry name" value="ZINC FINGER PROTEIN"/>
    <property type="match status" value="1"/>
</dbReference>
<dbReference type="GeneID" id="114246075"/>
<dbReference type="PANTHER" id="PTHR24403:SF67">
    <property type="entry name" value="FI01116P-RELATED"/>
    <property type="match status" value="1"/>
</dbReference>
<dbReference type="InterPro" id="IPR013087">
    <property type="entry name" value="Znf_C2H2_type"/>
</dbReference>
<dbReference type="SUPFAM" id="SSF57716">
    <property type="entry name" value="Glucocorticoid receptor-like (DNA-binding domain)"/>
    <property type="match status" value="1"/>
</dbReference>
<keyword evidence="5 11" id="KW-0863">Zinc-finger</keyword>
<dbReference type="InterPro" id="IPR036236">
    <property type="entry name" value="Znf_C2H2_sf"/>
</dbReference>
<accession>A0A6J2JXV2</accession>
<feature type="domain" description="C2H2-type" evidence="13">
    <location>
        <begin position="381"/>
        <end position="408"/>
    </location>
</feature>
<keyword evidence="15" id="KW-1185">Reference proteome</keyword>
<dbReference type="KEGG" id="bman:114246075"/>
<dbReference type="Proteomes" id="UP000504629">
    <property type="component" value="Unplaced"/>
</dbReference>
<dbReference type="Pfam" id="PF00096">
    <property type="entry name" value="zf-C2H2"/>
    <property type="match status" value="4"/>
</dbReference>
<keyword evidence="7" id="KW-0805">Transcription regulation</keyword>
<feature type="domain" description="C2H2-type" evidence="13">
    <location>
        <begin position="409"/>
        <end position="436"/>
    </location>
</feature>
<dbReference type="OrthoDB" id="8922241at2759"/>
<dbReference type="GO" id="GO:0003677">
    <property type="term" value="F:DNA binding"/>
    <property type="evidence" value="ECO:0007669"/>
    <property type="project" value="UniProtKB-KW"/>
</dbReference>
<evidence type="ECO:0000256" key="3">
    <source>
        <dbReference type="ARBA" id="ARBA00022723"/>
    </source>
</evidence>
<evidence type="ECO:0000256" key="7">
    <source>
        <dbReference type="ARBA" id="ARBA00023015"/>
    </source>
</evidence>
<evidence type="ECO:0000259" key="13">
    <source>
        <dbReference type="PROSITE" id="PS50157"/>
    </source>
</evidence>
<evidence type="ECO:0000256" key="5">
    <source>
        <dbReference type="ARBA" id="ARBA00022771"/>
    </source>
</evidence>
<comment type="similarity">
    <text evidence="2">Belongs to the krueppel C2H2-type zinc-finger protein family.</text>
</comment>
<dbReference type="InterPro" id="IPR012934">
    <property type="entry name" value="Znf_AD"/>
</dbReference>
<dbReference type="PROSITE" id="PS51915">
    <property type="entry name" value="ZAD"/>
    <property type="match status" value="1"/>
</dbReference>
<dbReference type="RefSeq" id="XP_028034253.1">
    <property type="nucleotide sequence ID" value="XM_028178452.1"/>
</dbReference>
<dbReference type="GO" id="GO:0045944">
    <property type="term" value="P:positive regulation of transcription by RNA polymerase II"/>
    <property type="evidence" value="ECO:0007669"/>
    <property type="project" value="TreeGrafter"/>
</dbReference>
<name>A0A6J2JXV2_BOMMA</name>
<feature type="binding site" evidence="12">
    <location>
        <position position="8"/>
    </location>
    <ligand>
        <name>Zn(2+)</name>
        <dbReference type="ChEBI" id="CHEBI:29105"/>
    </ligand>
</feature>
<dbReference type="PROSITE" id="PS00028">
    <property type="entry name" value="ZINC_FINGER_C2H2_1"/>
    <property type="match status" value="7"/>
</dbReference>
<evidence type="ECO:0000313" key="16">
    <source>
        <dbReference type="RefSeq" id="XP_028034253.1"/>
    </source>
</evidence>
<evidence type="ECO:0000256" key="6">
    <source>
        <dbReference type="ARBA" id="ARBA00022833"/>
    </source>
</evidence>
<keyword evidence="9" id="KW-0804">Transcription</keyword>
<dbReference type="InterPro" id="IPR050688">
    <property type="entry name" value="Zinc_finger/UBP_domain"/>
</dbReference>
<comment type="subcellular location">
    <subcellularLocation>
        <location evidence="1">Nucleus</location>
    </subcellularLocation>
</comment>
<dbReference type="GO" id="GO:0005634">
    <property type="term" value="C:nucleus"/>
    <property type="evidence" value="ECO:0007669"/>
    <property type="project" value="UniProtKB-SubCell"/>
</dbReference>
<keyword evidence="10" id="KW-0539">Nucleus</keyword>
<keyword evidence="3 12" id="KW-0479">Metal-binding</keyword>
<feature type="domain" description="ZAD" evidence="14">
    <location>
        <begin position="3"/>
        <end position="71"/>
    </location>
</feature>
<dbReference type="SUPFAM" id="SSF57667">
    <property type="entry name" value="beta-beta-alpha zinc fingers"/>
    <property type="match status" value="4"/>
</dbReference>
<organism evidence="15 16">
    <name type="scientific">Bombyx mandarina</name>
    <name type="common">Wild silk moth</name>
    <name type="synonym">Wild silkworm</name>
    <dbReference type="NCBI Taxonomy" id="7092"/>
    <lineage>
        <taxon>Eukaryota</taxon>
        <taxon>Metazoa</taxon>
        <taxon>Ecdysozoa</taxon>
        <taxon>Arthropoda</taxon>
        <taxon>Hexapoda</taxon>
        <taxon>Insecta</taxon>
        <taxon>Pterygota</taxon>
        <taxon>Neoptera</taxon>
        <taxon>Endopterygota</taxon>
        <taxon>Lepidoptera</taxon>
        <taxon>Glossata</taxon>
        <taxon>Ditrysia</taxon>
        <taxon>Bombycoidea</taxon>
        <taxon>Bombycidae</taxon>
        <taxon>Bombycinae</taxon>
        <taxon>Bombyx</taxon>
    </lineage>
</organism>
<feature type="domain" description="C2H2-type" evidence="13">
    <location>
        <begin position="273"/>
        <end position="300"/>
    </location>
</feature>
<feature type="binding site" evidence="12">
    <location>
        <position position="44"/>
    </location>
    <ligand>
        <name>Zn(2+)</name>
        <dbReference type="ChEBI" id="CHEBI:29105"/>
    </ligand>
</feature>
<reference evidence="16" key="1">
    <citation type="submission" date="2025-08" db="UniProtKB">
        <authorList>
            <consortium name="RefSeq"/>
        </authorList>
    </citation>
    <scope>IDENTIFICATION</scope>
    <source>
        <tissue evidence="16">Silk gland</tissue>
    </source>
</reference>
<dbReference type="AlphaFoldDB" id="A0A6J2JXV2"/>
<evidence type="ECO:0000256" key="11">
    <source>
        <dbReference type="PROSITE-ProRule" id="PRU00042"/>
    </source>
</evidence>
<evidence type="ECO:0000256" key="4">
    <source>
        <dbReference type="ARBA" id="ARBA00022737"/>
    </source>
</evidence>
<dbReference type="Pfam" id="PF07776">
    <property type="entry name" value="zf-AD"/>
    <property type="match status" value="1"/>
</dbReference>
<proteinExistence type="inferred from homology"/>
<dbReference type="PROSITE" id="PS50157">
    <property type="entry name" value="ZINC_FINGER_C2H2_2"/>
    <property type="match status" value="6"/>
</dbReference>
<keyword evidence="6 12" id="KW-0862">Zinc</keyword>
<keyword evidence="8" id="KW-0238">DNA-binding</keyword>
<evidence type="ECO:0000256" key="8">
    <source>
        <dbReference type="ARBA" id="ARBA00023125"/>
    </source>
</evidence>
<dbReference type="GO" id="GO:0008270">
    <property type="term" value="F:zinc ion binding"/>
    <property type="evidence" value="ECO:0007669"/>
    <property type="project" value="UniProtKB-UniRule"/>
</dbReference>
<protein>
    <submittedName>
        <fullName evidence="16">Zinc finger protein OZF-like</fullName>
    </submittedName>
</protein>